<dbReference type="RefSeq" id="WP_023367033.1">
    <property type="nucleotide sequence ID" value="NC_022664.1"/>
</dbReference>
<dbReference type="eggNOG" id="ENOG502Z8PI">
    <property type="taxonomic scope" value="Bacteria"/>
</dbReference>
<dbReference type="EMBL" id="CP005990">
    <property type="protein sequence ID" value="AGY92156.1"/>
    <property type="molecule type" value="Genomic_DNA"/>
</dbReference>
<gene>
    <name evidence="1" type="ORF">SPICUR_05915</name>
</gene>
<dbReference type="OrthoDB" id="7388866at2"/>
<dbReference type="PATRIC" id="fig|1335757.3.peg.1158"/>
<evidence type="ECO:0000313" key="1">
    <source>
        <dbReference type="EMBL" id="AGY92156.1"/>
    </source>
</evidence>
<dbReference type="HOGENOM" id="CLU_1057302_0_0_6"/>
<dbReference type="KEGG" id="spiu:SPICUR_05915"/>
<dbReference type="STRING" id="1335757.SPICUR_05915"/>
<name>U5T4G2_9GAMM</name>
<reference evidence="1 2" key="1">
    <citation type="journal article" date="2013" name="BMC Genomics">
        <title>Genomes of "Spiribacter", a streamlined, successful halophilic bacterium.</title>
        <authorList>
            <person name="Lopez-Perez M."/>
            <person name="Ghai R."/>
            <person name="Leon M.J."/>
            <person name="Rodriguez-Olmos A."/>
            <person name="Copa-Patino J.L."/>
            <person name="Soliveri J."/>
            <person name="Sanchez-Porro C."/>
            <person name="Ventosa A."/>
            <person name="Rodriguez-Valera F."/>
        </authorList>
    </citation>
    <scope>NUCLEOTIDE SEQUENCE [LARGE SCALE GENOMIC DNA]</scope>
    <source>
        <strain evidence="1 2">UAH-SP71</strain>
    </source>
</reference>
<accession>U5T4G2</accession>
<organism evidence="1 2">
    <name type="scientific">Spiribacter curvatus</name>
    <dbReference type="NCBI Taxonomy" id="1335757"/>
    <lineage>
        <taxon>Bacteria</taxon>
        <taxon>Pseudomonadati</taxon>
        <taxon>Pseudomonadota</taxon>
        <taxon>Gammaproteobacteria</taxon>
        <taxon>Chromatiales</taxon>
        <taxon>Ectothiorhodospiraceae</taxon>
        <taxon>Spiribacter</taxon>
    </lineage>
</organism>
<keyword evidence="2" id="KW-1185">Reference proteome</keyword>
<dbReference type="Proteomes" id="UP000017640">
    <property type="component" value="Chromosome"/>
</dbReference>
<proteinExistence type="predicted"/>
<protein>
    <recommendedName>
        <fullName evidence="3">DUF429 domain-containing protein</fullName>
    </recommendedName>
</protein>
<dbReference type="AlphaFoldDB" id="U5T4G2"/>
<evidence type="ECO:0008006" key="3">
    <source>
        <dbReference type="Google" id="ProtNLM"/>
    </source>
</evidence>
<sequence>MNHDDPQFDAYIGIDYSGAATPDRGLTGLRVYQAQGAQPAREVRMDPAGRRHWSRRAIAEWLITRLSGTDRVLVGIDHGFAFPLAWFEQYGQAADWDAFLADFRVHWPTDQTDCTVEQVRRGLIGDGKARAGNARWRRLTERPVGAKSVFHFDVPGSVAKSTHAGLPWLDHLRRRLGQRLHAWPFDGWTIPPGHSAIAEIYPSIWAGDFPRGERTADQQDAYGVARALQQTDRDGALAGYLQPALDASTRAVAAYEGWILGVTRG</sequence>
<evidence type="ECO:0000313" key="2">
    <source>
        <dbReference type="Proteomes" id="UP000017640"/>
    </source>
</evidence>